<keyword evidence="7 9" id="KW-0675">Receptor</keyword>
<keyword evidence="2" id="KW-1003">Cell membrane</keyword>
<dbReference type="PROSITE" id="PS50262">
    <property type="entry name" value="G_PROTEIN_RECEP_F1_2"/>
    <property type="match status" value="1"/>
</dbReference>
<dbReference type="Gene3D" id="1.20.1070.10">
    <property type="entry name" value="Rhodopsin 7-helix transmembrane proteins"/>
    <property type="match status" value="1"/>
</dbReference>
<sequence>MNRSTTIAEACSFNLDFQIPISILLGATFVLSVSENIVVSIVICLDKKLRRPSNGYLLSLALSDICISFGLIPMEMIYVWSYADWPLGSKGTDILNSVWLFSLASPFATLLIITADRYKAVMSLVRYKEVVSWGRTMIIIGILWLYTFVIVVLMATLAFNPTSGAAYEWNVKYKYYYAFLGVHIVLPLLIICGLYYKIYKKAVENRQQLLSRGQLHTGITSASDTIRATRMEVKMAKTVGFVFLFLVIVWIPVLILEIFYATGSQSCLIEKLGVVSLWITCSNGMINPVVYSLRNKDFRRAILQLIHCKRPRSASALA</sequence>
<evidence type="ECO:0000256" key="10">
    <source>
        <dbReference type="SAM" id="Phobius"/>
    </source>
</evidence>
<evidence type="ECO:0000256" key="5">
    <source>
        <dbReference type="ARBA" id="ARBA00023040"/>
    </source>
</evidence>
<dbReference type="PANTHER" id="PTHR24247">
    <property type="entry name" value="5-HYDROXYTRYPTAMINE RECEPTOR"/>
    <property type="match status" value="1"/>
</dbReference>
<evidence type="ECO:0000313" key="12">
    <source>
        <dbReference type="EMBL" id="CAH3114145.1"/>
    </source>
</evidence>
<comment type="similarity">
    <text evidence="9">Belongs to the G-protein coupled receptor 1 family.</text>
</comment>
<protein>
    <recommendedName>
        <fullName evidence="11">G-protein coupled receptors family 1 profile domain-containing protein</fullName>
    </recommendedName>
</protein>
<feature type="domain" description="G-protein coupled receptors family 1 profile" evidence="11">
    <location>
        <begin position="35"/>
        <end position="291"/>
    </location>
</feature>
<keyword evidence="5 9" id="KW-0297">G-protein coupled receptor</keyword>
<dbReference type="Pfam" id="PF00001">
    <property type="entry name" value="7tm_1"/>
    <property type="match status" value="1"/>
</dbReference>
<dbReference type="PRINTS" id="PR00237">
    <property type="entry name" value="GPCRRHODOPSN"/>
</dbReference>
<dbReference type="InterPro" id="IPR017452">
    <property type="entry name" value="GPCR_Rhodpsn_7TM"/>
</dbReference>
<comment type="subcellular location">
    <subcellularLocation>
        <location evidence="1">Cell membrane</location>
        <topology evidence="1">Multi-pass membrane protein</topology>
    </subcellularLocation>
</comment>
<evidence type="ECO:0000256" key="9">
    <source>
        <dbReference type="RuleBase" id="RU000688"/>
    </source>
</evidence>
<keyword evidence="8 9" id="KW-0807">Transducer</keyword>
<feature type="transmembrane region" description="Helical" evidence="10">
    <location>
        <begin position="23"/>
        <end position="45"/>
    </location>
</feature>
<evidence type="ECO:0000256" key="3">
    <source>
        <dbReference type="ARBA" id="ARBA00022692"/>
    </source>
</evidence>
<proteinExistence type="inferred from homology"/>
<evidence type="ECO:0000256" key="2">
    <source>
        <dbReference type="ARBA" id="ARBA00022475"/>
    </source>
</evidence>
<feature type="transmembrane region" description="Helical" evidence="10">
    <location>
        <begin position="239"/>
        <end position="260"/>
    </location>
</feature>
<feature type="transmembrane region" description="Helical" evidence="10">
    <location>
        <begin position="136"/>
        <end position="155"/>
    </location>
</feature>
<comment type="caution">
    <text evidence="12">The sequence shown here is derived from an EMBL/GenBank/DDBJ whole genome shotgun (WGS) entry which is preliminary data.</text>
</comment>
<accession>A0ABN8NLH7</accession>
<evidence type="ECO:0000256" key="6">
    <source>
        <dbReference type="ARBA" id="ARBA00023136"/>
    </source>
</evidence>
<evidence type="ECO:0000259" key="11">
    <source>
        <dbReference type="PROSITE" id="PS50262"/>
    </source>
</evidence>
<evidence type="ECO:0000256" key="7">
    <source>
        <dbReference type="ARBA" id="ARBA00023170"/>
    </source>
</evidence>
<feature type="transmembrane region" description="Helical" evidence="10">
    <location>
        <begin position="272"/>
        <end position="293"/>
    </location>
</feature>
<evidence type="ECO:0000256" key="1">
    <source>
        <dbReference type="ARBA" id="ARBA00004651"/>
    </source>
</evidence>
<evidence type="ECO:0000256" key="4">
    <source>
        <dbReference type="ARBA" id="ARBA00022989"/>
    </source>
</evidence>
<dbReference type="Proteomes" id="UP001159405">
    <property type="component" value="Unassembled WGS sequence"/>
</dbReference>
<name>A0ABN8NLH7_9CNID</name>
<gene>
    <name evidence="12" type="ORF">PLOB_00022919</name>
</gene>
<dbReference type="EMBL" id="CALNXK010000027">
    <property type="protein sequence ID" value="CAH3114145.1"/>
    <property type="molecule type" value="Genomic_DNA"/>
</dbReference>
<dbReference type="SUPFAM" id="SSF81321">
    <property type="entry name" value="Family A G protein-coupled receptor-like"/>
    <property type="match status" value="1"/>
</dbReference>
<keyword evidence="6 10" id="KW-0472">Membrane</keyword>
<keyword evidence="4 10" id="KW-1133">Transmembrane helix</keyword>
<keyword evidence="3 9" id="KW-0812">Transmembrane</keyword>
<dbReference type="SMART" id="SM01381">
    <property type="entry name" value="7TM_GPCR_Srsx"/>
    <property type="match status" value="1"/>
</dbReference>
<evidence type="ECO:0000256" key="8">
    <source>
        <dbReference type="ARBA" id="ARBA00023224"/>
    </source>
</evidence>
<reference evidence="12 13" key="1">
    <citation type="submission" date="2022-05" db="EMBL/GenBank/DDBJ databases">
        <authorList>
            <consortium name="Genoscope - CEA"/>
            <person name="William W."/>
        </authorList>
    </citation>
    <scope>NUCLEOTIDE SEQUENCE [LARGE SCALE GENOMIC DNA]</scope>
</reference>
<feature type="transmembrane region" description="Helical" evidence="10">
    <location>
        <begin position="175"/>
        <end position="196"/>
    </location>
</feature>
<evidence type="ECO:0000313" key="13">
    <source>
        <dbReference type="Proteomes" id="UP001159405"/>
    </source>
</evidence>
<feature type="transmembrane region" description="Helical" evidence="10">
    <location>
        <begin position="57"/>
        <end position="82"/>
    </location>
</feature>
<dbReference type="PROSITE" id="PS00237">
    <property type="entry name" value="G_PROTEIN_RECEP_F1_1"/>
    <property type="match status" value="1"/>
</dbReference>
<dbReference type="InterPro" id="IPR000276">
    <property type="entry name" value="GPCR_Rhodpsn"/>
</dbReference>
<keyword evidence="13" id="KW-1185">Reference proteome</keyword>
<organism evidence="12 13">
    <name type="scientific">Porites lobata</name>
    <dbReference type="NCBI Taxonomy" id="104759"/>
    <lineage>
        <taxon>Eukaryota</taxon>
        <taxon>Metazoa</taxon>
        <taxon>Cnidaria</taxon>
        <taxon>Anthozoa</taxon>
        <taxon>Hexacorallia</taxon>
        <taxon>Scleractinia</taxon>
        <taxon>Fungiina</taxon>
        <taxon>Poritidae</taxon>
        <taxon>Porites</taxon>
    </lineage>
</organism>
<feature type="transmembrane region" description="Helical" evidence="10">
    <location>
        <begin position="94"/>
        <end position="115"/>
    </location>
</feature>